<keyword evidence="2" id="KW-1185">Reference proteome</keyword>
<protein>
    <submittedName>
        <fullName evidence="1">Uncharacterized protein</fullName>
    </submittedName>
</protein>
<evidence type="ECO:0000313" key="2">
    <source>
        <dbReference type="Proteomes" id="UP000024635"/>
    </source>
</evidence>
<dbReference type="AlphaFoldDB" id="A0A016V622"/>
<gene>
    <name evidence="1" type="primary">Acey_s0017.g3361</name>
    <name evidence="1" type="synonym">Acey-Y55F3BR.6</name>
    <name evidence="1" type="ORF">Y032_0017g3361</name>
</gene>
<dbReference type="EMBL" id="JARK01001353">
    <property type="protein sequence ID" value="EYC22457.1"/>
    <property type="molecule type" value="Genomic_DNA"/>
</dbReference>
<dbReference type="Proteomes" id="UP000024635">
    <property type="component" value="Unassembled WGS sequence"/>
</dbReference>
<name>A0A016V622_9BILA</name>
<comment type="caution">
    <text evidence="1">The sequence shown here is derived from an EMBL/GenBank/DDBJ whole genome shotgun (WGS) entry which is preliminary data.</text>
</comment>
<dbReference type="OrthoDB" id="1431247at2759"/>
<dbReference type="STRING" id="53326.A0A016V622"/>
<proteinExistence type="predicted"/>
<accession>A0A016V622</accession>
<evidence type="ECO:0000313" key="1">
    <source>
        <dbReference type="EMBL" id="EYC22457.1"/>
    </source>
</evidence>
<reference evidence="2" key="1">
    <citation type="journal article" date="2015" name="Nat. Genet.">
        <title>The genome and transcriptome of the zoonotic hookworm Ancylostoma ceylanicum identify infection-specific gene families.</title>
        <authorList>
            <person name="Schwarz E.M."/>
            <person name="Hu Y."/>
            <person name="Antoshechkin I."/>
            <person name="Miller M.M."/>
            <person name="Sternberg P.W."/>
            <person name="Aroian R.V."/>
        </authorList>
    </citation>
    <scope>NUCLEOTIDE SEQUENCE</scope>
    <source>
        <strain evidence="2">HY135</strain>
    </source>
</reference>
<sequence>MCCVRRDFVAFHLCEDKLTTLLQTASMTTYNQTSSYNRTYEKKVIEETPRIRIGTIPQASPFTTTHIIPTSFPSFPSSFGGNVSSSFGGNVSSIHVTDDSLNATMDVSQYKADDLKLSFKAT</sequence>
<organism evidence="1 2">
    <name type="scientific">Ancylostoma ceylanicum</name>
    <dbReference type="NCBI Taxonomy" id="53326"/>
    <lineage>
        <taxon>Eukaryota</taxon>
        <taxon>Metazoa</taxon>
        <taxon>Ecdysozoa</taxon>
        <taxon>Nematoda</taxon>
        <taxon>Chromadorea</taxon>
        <taxon>Rhabditida</taxon>
        <taxon>Rhabditina</taxon>
        <taxon>Rhabditomorpha</taxon>
        <taxon>Strongyloidea</taxon>
        <taxon>Ancylostomatidae</taxon>
        <taxon>Ancylostomatinae</taxon>
        <taxon>Ancylostoma</taxon>
    </lineage>
</organism>